<dbReference type="PANTHER" id="PTHR43793">
    <property type="entry name" value="FAD SYNTHASE"/>
    <property type="match status" value="1"/>
</dbReference>
<evidence type="ECO:0000313" key="4">
    <source>
        <dbReference type="EMBL" id="AGS52940.1"/>
    </source>
</evidence>
<dbReference type="PANTHER" id="PTHR43793:SF1">
    <property type="entry name" value="FAD SYNTHASE"/>
    <property type="match status" value="1"/>
</dbReference>
<dbReference type="EC" id="2.7.7.39" evidence="4"/>
<feature type="domain" description="Cytidyltransferase-like" evidence="3">
    <location>
        <begin position="15"/>
        <end position="139"/>
    </location>
</feature>
<name>A0A806KJ68_9BACT</name>
<dbReference type="SUPFAM" id="SSF52374">
    <property type="entry name" value="Nucleotidylyl transferase"/>
    <property type="match status" value="1"/>
</dbReference>
<dbReference type="GO" id="GO:0047348">
    <property type="term" value="F:glycerol-3-phosphate cytidylyltransferase activity"/>
    <property type="evidence" value="ECO:0007669"/>
    <property type="project" value="UniProtKB-EC"/>
</dbReference>
<proteinExistence type="predicted"/>
<dbReference type="Pfam" id="PF01467">
    <property type="entry name" value="CTP_transf_like"/>
    <property type="match status" value="1"/>
</dbReference>
<organism evidence="4">
    <name type="scientific">uncultured bacterium contig00028</name>
    <dbReference type="NCBI Taxonomy" id="1181517"/>
    <lineage>
        <taxon>Bacteria</taxon>
        <taxon>environmental samples</taxon>
    </lineage>
</organism>
<dbReference type="Gene3D" id="3.40.50.620">
    <property type="entry name" value="HUPs"/>
    <property type="match status" value="1"/>
</dbReference>
<evidence type="ECO:0000256" key="2">
    <source>
        <dbReference type="ARBA" id="ARBA00022695"/>
    </source>
</evidence>
<dbReference type="AlphaFoldDB" id="A0A806KJ68"/>
<dbReference type="InterPro" id="IPR004821">
    <property type="entry name" value="Cyt_trans-like"/>
</dbReference>
<dbReference type="NCBIfam" id="TIGR00125">
    <property type="entry name" value="cyt_tran_rel"/>
    <property type="match status" value="1"/>
</dbReference>
<sequence length="143" mass="16476">MLANETDKHWKIGYVSGSFDLFHIGHLRLLQRAKSRCDFLIAGVLTDELIFKHKGKVPVIPLNERMEIIESIKYVDKVDITTPDIIPKIEAWKKLKFDVMFTGDDHVGELYEEKILNGVGVDLIFFPYTKERSTTGIRKELAK</sequence>
<evidence type="ECO:0000256" key="1">
    <source>
        <dbReference type="ARBA" id="ARBA00022679"/>
    </source>
</evidence>
<dbReference type="InterPro" id="IPR014729">
    <property type="entry name" value="Rossmann-like_a/b/a_fold"/>
</dbReference>
<accession>A0A806KJ68</accession>
<keyword evidence="2 4" id="KW-0548">Nucleotidyltransferase</keyword>
<dbReference type="EMBL" id="JQ844217">
    <property type="protein sequence ID" value="AGS52940.1"/>
    <property type="molecule type" value="Genomic_DNA"/>
</dbReference>
<keyword evidence="1 4" id="KW-0808">Transferase</keyword>
<evidence type="ECO:0000259" key="3">
    <source>
        <dbReference type="Pfam" id="PF01467"/>
    </source>
</evidence>
<reference evidence="4" key="1">
    <citation type="submission" date="2012-03" db="EMBL/GenBank/DDBJ databases">
        <title>Functional metagenomics reveals considerable lignocellulase gene clusters in the gut microbiome of a wood-feeding higher termite.</title>
        <authorList>
            <person name="Liu N."/>
        </authorList>
    </citation>
    <scope>NUCLEOTIDE SEQUENCE</scope>
</reference>
<dbReference type="InterPro" id="IPR050385">
    <property type="entry name" value="Archaeal_FAD_synthase"/>
</dbReference>
<protein>
    <submittedName>
        <fullName evidence="4">Glycerol-3-phosphate cytidylyltransferase</fullName>
        <ecNumber evidence="4">2.7.7.39</ecNumber>
    </submittedName>
</protein>